<gene>
    <name evidence="1" type="ORF">SLEP1_g44039</name>
</gene>
<proteinExistence type="predicted"/>
<name>A0AAV5LEZ0_9ROSI</name>
<evidence type="ECO:0000313" key="1">
    <source>
        <dbReference type="EMBL" id="GKV35828.1"/>
    </source>
</evidence>
<keyword evidence="2" id="KW-1185">Reference proteome</keyword>
<comment type="caution">
    <text evidence="1">The sequence shown here is derived from an EMBL/GenBank/DDBJ whole genome shotgun (WGS) entry which is preliminary data.</text>
</comment>
<dbReference type="Proteomes" id="UP001054252">
    <property type="component" value="Unassembled WGS sequence"/>
</dbReference>
<accession>A0AAV5LEZ0</accession>
<organism evidence="1 2">
    <name type="scientific">Rubroshorea leprosula</name>
    <dbReference type="NCBI Taxonomy" id="152421"/>
    <lineage>
        <taxon>Eukaryota</taxon>
        <taxon>Viridiplantae</taxon>
        <taxon>Streptophyta</taxon>
        <taxon>Embryophyta</taxon>
        <taxon>Tracheophyta</taxon>
        <taxon>Spermatophyta</taxon>
        <taxon>Magnoliopsida</taxon>
        <taxon>eudicotyledons</taxon>
        <taxon>Gunneridae</taxon>
        <taxon>Pentapetalae</taxon>
        <taxon>rosids</taxon>
        <taxon>malvids</taxon>
        <taxon>Malvales</taxon>
        <taxon>Dipterocarpaceae</taxon>
        <taxon>Rubroshorea</taxon>
    </lineage>
</organism>
<reference evidence="1 2" key="1">
    <citation type="journal article" date="2021" name="Commun. Biol.">
        <title>The genome of Shorea leprosula (Dipterocarpaceae) highlights the ecological relevance of drought in aseasonal tropical rainforests.</title>
        <authorList>
            <person name="Ng K.K.S."/>
            <person name="Kobayashi M.J."/>
            <person name="Fawcett J.A."/>
            <person name="Hatakeyama M."/>
            <person name="Paape T."/>
            <person name="Ng C.H."/>
            <person name="Ang C.C."/>
            <person name="Tnah L.H."/>
            <person name="Lee C.T."/>
            <person name="Nishiyama T."/>
            <person name="Sese J."/>
            <person name="O'Brien M.J."/>
            <person name="Copetti D."/>
            <person name="Mohd Noor M.I."/>
            <person name="Ong R.C."/>
            <person name="Putra M."/>
            <person name="Sireger I.Z."/>
            <person name="Indrioko S."/>
            <person name="Kosugi Y."/>
            <person name="Izuno A."/>
            <person name="Isagi Y."/>
            <person name="Lee S.L."/>
            <person name="Shimizu K.K."/>
        </authorList>
    </citation>
    <scope>NUCLEOTIDE SEQUENCE [LARGE SCALE GENOMIC DNA]</scope>
    <source>
        <strain evidence="1">214</strain>
    </source>
</reference>
<dbReference type="AlphaFoldDB" id="A0AAV5LEZ0"/>
<protein>
    <submittedName>
        <fullName evidence="1">Uncharacterized protein</fullName>
    </submittedName>
</protein>
<sequence length="70" mass="7964">MSGLATKSPLDAIPTKSHLPNQTLRSRLECQIRKFHNHLPLDLNLLLLALPRSPLLIPPIFELWKRGGKF</sequence>
<dbReference type="EMBL" id="BPVZ01000113">
    <property type="protein sequence ID" value="GKV35828.1"/>
    <property type="molecule type" value="Genomic_DNA"/>
</dbReference>
<evidence type="ECO:0000313" key="2">
    <source>
        <dbReference type="Proteomes" id="UP001054252"/>
    </source>
</evidence>